<dbReference type="Proteomes" id="UP000178666">
    <property type="component" value="Chromosome"/>
</dbReference>
<evidence type="ECO:0000313" key="5">
    <source>
        <dbReference type="Proteomes" id="UP000178666"/>
    </source>
</evidence>
<feature type="compositionally biased region" description="Basic and acidic residues" evidence="3">
    <location>
        <begin position="211"/>
        <end position="230"/>
    </location>
</feature>
<proteinExistence type="predicted"/>
<evidence type="ECO:0000256" key="2">
    <source>
        <dbReference type="ARBA" id="ARBA00022801"/>
    </source>
</evidence>
<feature type="compositionally biased region" description="Polar residues" evidence="3">
    <location>
        <begin position="21"/>
        <end position="31"/>
    </location>
</feature>
<keyword evidence="5" id="KW-1185">Reference proteome</keyword>
<feature type="compositionally biased region" description="Low complexity" evidence="3">
    <location>
        <begin position="194"/>
        <end position="206"/>
    </location>
</feature>
<name>A0ABM6FGZ8_9ACTN</name>
<dbReference type="PRINTS" id="PR00834">
    <property type="entry name" value="PROTEASES2C"/>
</dbReference>
<feature type="region of interest" description="Disordered" evidence="3">
    <location>
        <begin position="1"/>
        <end position="31"/>
    </location>
</feature>
<dbReference type="InterPro" id="IPR051201">
    <property type="entry name" value="Chloro_Bact_Ser_Proteases"/>
</dbReference>
<evidence type="ECO:0000313" key="4">
    <source>
        <dbReference type="EMBL" id="AOZ45360.1"/>
    </source>
</evidence>
<evidence type="ECO:0000256" key="3">
    <source>
        <dbReference type="SAM" id="MobiDB-lite"/>
    </source>
</evidence>
<dbReference type="Gene3D" id="2.40.10.120">
    <property type="match status" value="1"/>
</dbReference>
<keyword evidence="2" id="KW-0378">Hydrolase</keyword>
<reference evidence="4 5" key="1">
    <citation type="journal article" date="2016" name="Plant Dis.">
        <title>Improved production of propionic acid using genome shuffling.</title>
        <authorList>
            <person name="Luna-Flores C.H."/>
            <person name="Palfreyman R.W."/>
            <person name="Kromer J.O."/>
            <person name="Nielsen L.K."/>
            <person name="Marcellin E."/>
        </authorList>
    </citation>
    <scope>NUCLEOTIDE SEQUENCE [LARGE SCALE GENOMIC DNA]</scope>
    <source>
        <strain evidence="4 5">F3E8</strain>
    </source>
</reference>
<dbReference type="SUPFAM" id="SSF50494">
    <property type="entry name" value="Trypsin-like serine proteases"/>
    <property type="match status" value="1"/>
</dbReference>
<gene>
    <name evidence="4" type="ORF">A8L58_00030</name>
</gene>
<dbReference type="EMBL" id="CP015970">
    <property type="protein sequence ID" value="AOZ45360.1"/>
    <property type="molecule type" value="Genomic_DNA"/>
</dbReference>
<accession>A0ABM6FGZ8</accession>
<dbReference type="Pfam" id="PF13365">
    <property type="entry name" value="Trypsin_2"/>
    <property type="match status" value="1"/>
</dbReference>
<keyword evidence="1" id="KW-0645">Protease</keyword>
<protein>
    <submittedName>
        <fullName evidence="4">Uncharacterized protein</fullName>
    </submittedName>
</protein>
<sequence length="242" mass="24874">MVSAASGTGRRRSRRRPGNIQDATTATASQSSGVVLIDTVSLLRRGGGRNGDGAHQQRHRAHQQPRHRGVHRHQGHRALDGKTYTATVVGSDTTDDVAVLKLSGASGLATIRIDDDAETVGQAVTAVGNAEGQDSLTAAAGTITALKASVTTASEGAVAGETLRNMLRPRPDVVSGDSGGALIDSQAEVVGMDTAASSGTTPTSPTRSHRAGTDDRDEHPEGRDQQHGDARISGVPGSRGVQ</sequence>
<feature type="region of interest" description="Disordered" evidence="3">
    <location>
        <begin position="194"/>
        <end position="242"/>
    </location>
</feature>
<dbReference type="PANTHER" id="PTHR43343">
    <property type="entry name" value="PEPTIDASE S12"/>
    <property type="match status" value="1"/>
</dbReference>
<dbReference type="InterPro" id="IPR001940">
    <property type="entry name" value="Peptidase_S1C"/>
</dbReference>
<feature type="compositionally biased region" description="Basic residues" evidence="3">
    <location>
        <begin position="56"/>
        <end position="76"/>
    </location>
</feature>
<evidence type="ECO:0000256" key="1">
    <source>
        <dbReference type="ARBA" id="ARBA00022670"/>
    </source>
</evidence>
<dbReference type="PANTHER" id="PTHR43343:SF3">
    <property type="entry name" value="PROTEASE DO-LIKE 8, CHLOROPLASTIC"/>
    <property type="match status" value="1"/>
</dbReference>
<organism evidence="4 5">
    <name type="scientific">Acidipropionibacterium acidipropionici</name>
    <dbReference type="NCBI Taxonomy" id="1748"/>
    <lineage>
        <taxon>Bacteria</taxon>
        <taxon>Bacillati</taxon>
        <taxon>Actinomycetota</taxon>
        <taxon>Actinomycetes</taxon>
        <taxon>Propionibacteriales</taxon>
        <taxon>Propionibacteriaceae</taxon>
        <taxon>Acidipropionibacterium</taxon>
    </lineage>
</organism>
<feature type="region of interest" description="Disordered" evidence="3">
    <location>
        <begin position="45"/>
        <end position="77"/>
    </location>
</feature>
<dbReference type="InterPro" id="IPR009003">
    <property type="entry name" value="Peptidase_S1_PA"/>
</dbReference>